<dbReference type="GO" id="GO:0005615">
    <property type="term" value="C:extracellular space"/>
    <property type="evidence" value="ECO:0007669"/>
    <property type="project" value="TreeGrafter"/>
</dbReference>
<reference evidence="3 4" key="1">
    <citation type="submission" date="2020-02" db="EMBL/GenBank/DDBJ databases">
        <title>Relaxed selection underlies rapid genomic changes in the transitions from sociality to social parasitism in ants.</title>
        <authorList>
            <person name="Bi X."/>
        </authorList>
    </citation>
    <scope>NUCLEOTIDE SEQUENCE [LARGE SCALE GENOMIC DNA]</scope>
    <source>
        <strain evidence="3">BGI-DK2014b</strain>
        <tissue evidence="3">Whole body</tissue>
    </source>
</reference>
<feature type="non-terminal residue" evidence="3">
    <location>
        <position position="1"/>
    </location>
</feature>
<comment type="caution">
    <text evidence="3">The sequence shown here is derived from an EMBL/GenBank/DDBJ whole genome shotgun (WGS) entry which is preliminary data.</text>
</comment>
<dbReference type="GO" id="GO:0042277">
    <property type="term" value="F:peptide binding"/>
    <property type="evidence" value="ECO:0007669"/>
    <property type="project" value="TreeGrafter"/>
</dbReference>
<dbReference type="GO" id="GO:0016020">
    <property type="term" value="C:membrane"/>
    <property type="evidence" value="ECO:0007669"/>
    <property type="project" value="TreeGrafter"/>
</dbReference>
<protein>
    <submittedName>
        <fullName evidence="3">AMPN Aminopeptidase</fullName>
    </submittedName>
</protein>
<feature type="domain" description="ERAP1-like C-terminal" evidence="2">
    <location>
        <begin position="1"/>
        <end position="195"/>
    </location>
</feature>
<dbReference type="InterPro" id="IPR050344">
    <property type="entry name" value="Peptidase_M1_aminopeptidases"/>
</dbReference>
<keyword evidence="3" id="KW-0645">Protease</keyword>
<dbReference type="GO" id="GO:0008270">
    <property type="term" value="F:zinc ion binding"/>
    <property type="evidence" value="ECO:0007669"/>
    <property type="project" value="TreeGrafter"/>
</dbReference>
<accession>A0A836GKA5</accession>
<keyword evidence="3" id="KW-0378">Hydrolase</keyword>
<evidence type="ECO:0000313" key="4">
    <source>
        <dbReference type="Proteomes" id="UP000670152"/>
    </source>
</evidence>
<proteinExistence type="inferred from homology"/>
<dbReference type="GO" id="GO:0043171">
    <property type="term" value="P:peptide catabolic process"/>
    <property type="evidence" value="ECO:0007669"/>
    <property type="project" value="TreeGrafter"/>
</dbReference>
<dbReference type="GO" id="GO:0006508">
    <property type="term" value="P:proteolysis"/>
    <property type="evidence" value="ECO:0007669"/>
    <property type="project" value="TreeGrafter"/>
</dbReference>
<dbReference type="GO" id="GO:0005737">
    <property type="term" value="C:cytoplasm"/>
    <property type="evidence" value="ECO:0007669"/>
    <property type="project" value="TreeGrafter"/>
</dbReference>
<name>A0A836GKA5_9HYME</name>
<dbReference type="OrthoDB" id="7535542at2759"/>
<organism evidence="3 4">
    <name type="scientific">Acromyrmex heyeri</name>
    <dbReference type="NCBI Taxonomy" id="230685"/>
    <lineage>
        <taxon>Eukaryota</taxon>
        <taxon>Metazoa</taxon>
        <taxon>Ecdysozoa</taxon>
        <taxon>Arthropoda</taxon>
        <taxon>Hexapoda</taxon>
        <taxon>Insecta</taxon>
        <taxon>Pterygota</taxon>
        <taxon>Neoptera</taxon>
        <taxon>Endopterygota</taxon>
        <taxon>Hymenoptera</taxon>
        <taxon>Apocrita</taxon>
        <taxon>Aculeata</taxon>
        <taxon>Formicoidea</taxon>
        <taxon>Formicidae</taxon>
        <taxon>Myrmicinae</taxon>
        <taxon>Acromyrmex</taxon>
    </lineage>
</organism>
<feature type="non-terminal residue" evidence="3">
    <location>
        <position position="265"/>
    </location>
</feature>
<dbReference type="Pfam" id="PF11838">
    <property type="entry name" value="ERAP1_C"/>
    <property type="match status" value="1"/>
</dbReference>
<evidence type="ECO:0000313" key="3">
    <source>
        <dbReference type="EMBL" id="KAG5344843.1"/>
    </source>
</evidence>
<dbReference type="PANTHER" id="PTHR11533">
    <property type="entry name" value="PROTEASE M1 ZINC METALLOPROTEASE"/>
    <property type="match status" value="1"/>
</dbReference>
<comment type="similarity">
    <text evidence="1">Belongs to the peptidase M1 family.</text>
</comment>
<dbReference type="AlphaFoldDB" id="A0A836GKA5"/>
<keyword evidence="4" id="KW-1185">Reference proteome</keyword>
<dbReference type="GO" id="GO:0070006">
    <property type="term" value="F:metalloaminopeptidase activity"/>
    <property type="evidence" value="ECO:0007669"/>
    <property type="project" value="TreeGrafter"/>
</dbReference>
<dbReference type="Gene3D" id="1.25.50.20">
    <property type="match status" value="1"/>
</dbReference>
<evidence type="ECO:0000256" key="1">
    <source>
        <dbReference type="ARBA" id="ARBA00010136"/>
    </source>
</evidence>
<keyword evidence="3" id="KW-0031">Aminopeptidase</keyword>
<sequence length="265" mass="31806">GYYRVKYDLLTWGNITKYLNDSAGHYESISVINRAKIIDDAFHLMMNHQINVSVFWNLTQFLSQETNFVVWYPMIKVFEYMSIIIPLTKESNKFTDIMVKFRKLLEKPLKTLGYEEQPMENDFTKCLRQEIAKWACTLQYDECERSALRKLEHHLENHESRPLLSWWKHWTYCNGLRIANSSIWSDVTDFLLKKYDRKLLSFLTCSEYGTFTSLSFLELFTEDERQDITIIRLHIDIFHSIIMKYSNTYNILEKVLTFLEIRKPK</sequence>
<dbReference type="PANTHER" id="PTHR11533:SF294">
    <property type="entry name" value="THYROTROPIN-RELEASING HORMONE-DEGRADING ECTOENZYME"/>
    <property type="match status" value="1"/>
</dbReference>
<evidence type="ECO:0000259" key="2">
    <source>
        <dbReference type="Pfam" id="PF11838"/>
    </source>
</evidence>
<dbReference type="InterPro" id="IPR024571">
    <property type="entry name" value="ERAP1-like_C_dom"/>
</dbReference>
<dbReference type="Proteomes" id="UP000670152">
    <property type="component" value="Unassembled WGS sequence"/>
</dbReference>
<gene>
    <name evidence="3" type="primary">Anpep_0</name>
    <name evidence="3" type="ORF">G6Z77_0000520</name>
</gene>
<dbReference type="EMBL" id="JAANIB010000751">
    <property type="protein sequence ID" value="KAG5344843.1"/>
    <property type="molecule type" value="Genomic_DNA"/>
</dbReference>